<dbReference type="Gene3D" id="2.60.120.10">
    <property type="entry name" value="Jelly Rolls"/>
    <property type="match status" value="1"/>
</dbReference>
<dbReference type="GeneID" id="20081802"/>
<gene>
    <name evidence="3" type="ORF">H310_04752</name>
</gene>
<dbReference type="RefSeq" id="XP_008867445.1">
    <property type="nucleotide sequence ID" value="XM_008869223.1"/>
</dbReference>
<evidence type="ECO:0000259" key="2">
    <source>
        <dbReference type="Pfam" id="PF06172"/>
    </source>
</evidence>
<dbReference type="Pfam" id="PF06172">
    <property type="entry name" value="Cupin_5"/>
    <property type="match status" value="1"/>
</dbReference>
<organism evidence="3">
    <name type="scientific">Aphanomyces invadans</name>
    <dbReference type="NCBI Taxonomy" id="157072"/>
    <lineage>
        <taxon>Eukaryota</taxon>
        <taxon>Sar</taxon>
        <taxon>Stramenopiles</taxon>
        <taxon>Oomycota</taxon>
        <taxon>Saprolegniomycetes</taxon>
        <taxon>Saprolegniales</taxon>
        <taxon>Verrucalvaceae</taxon>
        <taxon>Aphanomyces</taxon>
    </lineage>
</organism>
<proteinExistence type="predicted"/>
<feature type="region of interest" description="Disordered" evidence="1">
    <location>
        <begin position="167"/>
        <end position="186"/>
    </location>
</feature>
<dbReference type="OrthoDB" id="6614653at2759"/>
<dbReference type="InterPro" id="IPR009327">
    <property type="entry name" value="Cupin_DUF985"/>
</dbReference>
<feature type="domain" description="DUF985" evidence="2">
    <location>
        <begin position="5"/>
        <end position="144"/>
    </location>
</feature>
<dbReference type="InterPro" id="IPR014710">
    <property type="entry name" value="RmlC-like_jellyroll"/>
</dbReference>
<accession>A0A024UE02</accession>
<dbReference type="PANTHER" id="PTHR33387">
    <property type="entry name" value="RMLC-LIKE JELLY ROLL FOLD PROTEIN"/>
    <property type="match status" value="1"/>
</dbReference>
<evidence type="ECO:0000256" key="1">
    <source>
        <dbReference type="SAM" id="MobiDB-lite"/>
    </source>
</evidence>
<dbReference type="InterPro" id="IPR039935">
    <property type="entry name" value="YML079W-like"/>
</dbReference>
<sequence>MDAEYYIKHLEMVPHPEEGGYFAIRHRSTFQVDTPGGRGPPRRACISTIHYMLRQPAPMMYVHVNAQSDISHFWHAGEAIAYLLVDPATDELTRVILGPDLHSGHVLQFTCPRGWWKAASLVSGEADFGLVSEAVGPSFDYADNLLLDECHIAHSKHRDSVRPYLRPSDWVRPSPREPQADYLAGK</sequence>
<dbReference type="CDD" id="cd06121">
    <property type="entry name" value="cupin_YML079wp"/>
    <property type="match status" value="1"/>
</dbReference>
<dbReference type="EMBL" id="KI913958">
    <property type="protein sequence ID" value="ETW04489.1"/>
    <property type="molecule type" value="Genomic_DNA"/>
</dbReference>
<name>A0A024UE02_9STRA</name>
<dbReference type="VEuPathDB" id="FungiDB:H310_04752"/>
<dbReference type="AlphaFoldDB" id="A0A024UE02"/>
<evidence type="ECO:0000313" key="3">
    <source>
        <dbReference type="EMBL" id="ETW04489.1"/>
    </source>
</evidence>
<dbReference type="InterPro" id="IPR011051">
    <property type="entry name" value="RmlC_Cupin_sf"/>
</dbReference>
<reference evidence="3" key="1">
    <citation type="submission" date="2013-12" db="EMBL/GenBank/DDBJ databases">
        <title>The Genome Sequence of Aphanomyces invadans NJM9701.</title>
        <authorList>
            <consortium name="The Broad Institute Genomics Platform"/>
            <person name="Russ C."/>
            <person name="Tyler B."/>
            <person name="van West P."/>
            <person name="Dieguez-Uribeondo J."/>
            <person name="Young S.K."/>
            <person name="Zeng Q."/>
            <person name="Gargeya S."/>
            <person name="Fitzgerald M."/>
            <person name="Abouelleil A."/>
            <person name="Alvarado L."/>
            <person name="Chapman S.B."/>
            <person name="Gainer-Dewar J."/>
            <person name="Goldberg J."/>
            <person name="Griggs A."/>
            <person name="Gujja S."/>
            <person name="Hansen M."/>
            <person name="Howarth C."/>
            <person name="Imamovic A."/>
            <person name="Ireland A."/>
            <person name="Larimer J."/>
            <person name="McCowan C."/>
            <person name="Murphy C."/>
            <person name="Pearson M."/>
            <person name="Poon T.W."/>
            <person name="Priest M."/>
            <person name="Roberts A."/>
            <person name="Saif S."/>
            <person name="Shea T."/>
            <person name="Sykes S."/>
            <person name="Wortman J."/>
            <person name="Nusbaum C."/>
            <person name="Birren B."/>
        </authorList>
    </citation>
    <scope>NUCLEOTIDE SEQUENCE [LARGE SCALE GENOMIC DNA]</scope>
    <source>
        <strain evidence="3">NJM9701</strain>
    </source>
</reference>
<dbReference type="PANTHER" id="PTHR33387:SF3">
    <property type="entry name" value="DUF985 DOMAIN-CONTAINING PROTEIN"/>
    <property type="match status" value="1"/>
</dbReference>
<protein>
    <recommendedName>
        <fullName evidence="2">DUF985 domain-containing protein</fullName>
    </recommendedName>
</protein>
<dbReference type="SUPFAM" id="SSF51182">
    <property type="entry name" value="RmlC-like cupins"/>
    <property type="match status" value="1"/>
</dbReference>